<dbReference type="CDD" id="cd09597">
    <property type="entry name" value="M4_TLP"/>
    <property type="match status" value="1"/>
</dbReference>
<dbReference type="EMBL" id="JACIFF010000002">
    <property type="protein sequence ID" value="MBB4078462.1"/>
    <property type="molecule type" value="Genomic_DNA"/>
</dbReference>
<dbReference type="GO" id="GO:0046872">
    <property type="term" value="F:metal ion binding"/>
    <property type="evidence" value="ECO:0007669"/>
    <property type="project" value="UniProtKB-KW"/>
</dbReference>
<dbReference type="GO" id="GO:0006508">
    <property type="term" value="P:proteolysis"/>
    <property type="evidence" value="ECO:0007669"/>
    <property type="project" value="UniProtKB-KW"/>
</dbReference>
<dbReference type="Pfam" id="PF18962">
    <property type="entry name" value="Por_Secre_tail"/>
    <property type="match status" value="1"/>
</dbReference>
<gene>
    <name evidence="10" type="ORF">GGR28_001075</name>
</gene>
<dbReference type="RefSeq" id="WP_183494713.1">
    <property type="nucleotide sequence ID" value="NZ_JACIFF010000002.1"/>
</dbReference>
<dbReference type="AlphaFoldDB" id="A0A840E3Z1"/>
<evidence type="ECO:0000256" key="6">
    <source>
        <dbReference type="SAM" id="SignalP"/>
    </source>
</evidence>
<dbReference type="InterPro" id="IPR050728">
    <property type="entry name" value="Zinc_Metalloprotease_M4"/>
</dbReference>
<feature type="domain" description="Peptidase M4" evidence="7">
    <location>
        <begin position="300"/>
        <end position="448"/>
    </location>
</feature>
<keyword evidence="1 10" id="KW-0645">Protease</keyword>
<dbReference type="NCBIfam" id="TIGR04183">
    <property type="entry name" value="Por_Secre_tail"/>
    <property type="match status" value="1"/>
</dbReference>
<dbReference type="SUPFAM" id="SSF55486">
    <property type="entry name" value="Metalloproteases ('zincins'), catalytic domain"/>
    <property type="match status" value="1"/>
</dbReference>
<evidence type="ECO:0000259" key="9">
    <source>
        <dbReference type="Pfam" id="PF18962"/>
    </source>
</evidence>
<keyword evidence="2" id="KW-0479">Metal-binding</keyword>
<proteinExistence type="predicted"/>
<dbReference type="Pfam" id="PF02868">
    <property type="entry name" value="Peptidase_M4_C"/>
    <property type="match status" value="1"/>
</dbReference>
<dbReference type="PANTHER" id="PTHR33794">
    <property type="entry name" value="BACILLOLYSIN"/>
    <property type="match status" value="1"/>
</dbReference>
<comment type="caution">
    <text evidence="10">The sequence shown here is derived from an EMBL/GenBank/DDBJ whole genome shotgun (WGS) entry which is preliminary data.</text>
</comment>
<dbReference type="GO" id="GO:0004222">
    <property type="term" value="F:metalloendopeptidase activity"/>
    <property type="evidence" value="ECO:0007669"/>
    <property type="project" value="InterPro"/>
</dbReference>
<dbReference type="Proteomes" id="UP000576209">
    <property type="component" value="Unassembled WGS sequence"/>
</dbReference>
<evidence type="ECO:0000313" key="10">
    <source>
        <dbReference type="EMBL" id="MBB4078462.1"/>
    </source>
</evidence>
<evidence type="ECO:0000259" key="7">
    <source>
        <dbReference type="Pfam" id="PF01447"/>
    </source>
</evidence>
<feature type="chain" id="PRO_5032671602" evidence="6">
    <location>
        <begin position="26"/>
        <end position="1200"/>
    </location>
</feature>
<dbReference type="Gene3D" id="3.10.170.10">
    <property type="match status" value="1"/>
</dbReference>
<evidence type="ECO:0000313" key="11">
    <source>
        <dbReference type="Proteomes" id="UP000576209"/>
    </source>
</evidence>
<dbReference type="InterPro" id="IPR013856">
    <property type="entry name" value="Peptidase_M4_domain"/>
</dbReference>
<evidence type="ECO:0000256" key="2">
    <source>
        <dbReference type="ARBA" id="ARBA00022723"/>
    </source>
</evidence>
<dbReference type="Gene3D" id="1.10.390.10">
    <property type="entry name" value="Neutral Protease Domain 2"/>
    <property type="match status" value="1"/>
</dbReference>
<evidence type="ECO:0000256" key="3">
    <source>
        <dbReference type="ARBA" id="ARBA00022801"/>
    </source>
</evidence>
<evidence type="ECO:0000256" key="5">
    <source>
        <dbReference type="ARBA" id="ARBA00023049"/>
    </source>
</evidence>
<keyword evidence="6" id="KW-0732">Signal</keyword>
<dbReference type="InterPro" id="IPR027268">
    <property type="entry name" value="Peptidase_M4/M1_CTD_sf"/>
</dbReference>
<feature type="domain" description="Peptidase M4 C-terminal" evidence="8">
    <location>
        <begin position="452"/>
        <end position="646"/>
    </location>
</feature>
<feature type="signal peptide" evidence="6">
    <location>
        <begin position="1"/>
        <end position="25"/>
    </location>
</feature>
<dbReference type="InterPro" id="IPR038081">
    <property type="entry name" value="CalX-like_sf"/>
</dbReference>
<reference evidence="10 11" key="1">
    <citation type="submission" date="2020-08" db="EMBL/GenBank/DDBJ databases">
        <title>Genomic Encyclopedia of Type Strains, Phase IV (KMG-IV): sequencing the most valuable type-strain genomes for metagenomic binning, comparative biology and taxonomic classification.</title>
        <authorList>
            <person name="Goeker M."/>
        </authorList>
    </citation>
    <scope>NUCLEOTIDE SEQUENCE [LARGE SCALE GENOMIC DNA]</scope>
    <source>
        <strain evidence="10 11">DSM 105137</strain>
    </source>
</reference>
<evidence type="ECO:0000256" key="1">
    <source>
        <dbReference type="ARBA" id="ARBA00022670"/>
    </source>
</evidence>
<keyword evidence="3" id="KW-0378">Hydrolase</keyword>
<keyword evidence="11" id="KW-1185">Reference proteome</keyword>
<evidence type="ECO:0000256" key="4">
    <source>
        <dbReference type="ARBA" id="ARBA00022833"/>
    </source>
</evidence>
<evidence type="ECO:0000259" key="8">
    <source>
        <dbReference type="Pfam" id="PF02868"/>
    </source>
</evidence>
<sequence>MQRRLPFTGALILCMCSVLSTSLTAQNPTTSARYTTLDQRSDVTELTISPERGTPTLIELSPAVRQQAQSRPTTDVLNELYHLPDQQVTPQLEHTTREGSGLKVERYRQYYRGIKVEHGRYNAVYNDEGLQLVSSEHYEVDPALKIQPTLSRDQALQRALDYVGARQYAWEFIEENYVRLAWSADFLAHVAQEVEAVRPGGELVIVDDYDTEATDPDLAWKFNIYANDPLSRAWIYINAHTGKVMLRDAIIKHASQPITVQTRYAGSREIMVDRQAGLTDPHNNLPLLDSRTNLPATAPLYVLRDDTRGKGLETYDLNGQGGLPLSLPAIYAQGKAFTDDNLDWSLTEHKRGGSNEAENDDIAWDAHWGTQMVYDYWLKVHGRRSYDDNDIAIKSFLHYGVAYDNAFWNGTAMTYGDGSYQGGLNPDGSFAPLMSLDVCGHEIGHAICSNTADLVYAKESGAMNEGFSDIWGAAIEAYVIRAVDPTLSDIMAPFGIGEQIDERDGGVQYPADGWVALRYMDEPGRAGDPDTYGGAFWKNPDCSPNLANDQCGVHTNSGVLNKWFFLLTAGENGTNDLGNNYSVSGLGFEVSERIAYGTELLLTPNATFTEARAASIAFARSMSEAGGGKCGNYEEQVTNAWYGVGVGDAFDCAQVAAFTTPTTFVSERVEDDNGCTGAKFVYVEAAVTGNGKASLAGTATEGVDYYLYNAAYKTGPNGFGVHNFKFKIYSDGIAEADETIIISLGHGTTHKLTILDDDVPLTVGNGTAVLLENNMRSSGLPSGWSATSFSDNGPNGWFASPIHGAVVSPSLLGNIAPTPTYDGNDQIGDDILLSSPMLDARGLHQIKLSFDWKAGGETDVPTDVVGTSPVAVPFDYGNLAYSFDGETWTDFPTFDPFVGPAGVPTTGNFANALPDFLQGTRFYLGWRWRNDGLVSTAYSFSFENVRVTAEHPRIATKVSSDRSTVYGNATSYFTSPDGSEVLAAYESRSNHYFGCTTVEILTEGTGKNRCSGGVFMDKTYRITSRYFRPNSPITVRFYLTDAEIEGFENSSGHSRNELRVYTSKSYVCSPNSKPAEARLTYVEEIDGGVEVIAYLQSDGDYFSIGTPDASLPFLREGKQTKEASALSVYPNPFTTQFEVVAPNSEGGTARIFALTGQLLVSKTFSGVRAKIETATLPAGAYLLRLELADGTRTEHRIVKQ</sequence>
<keyword evidence="5 10" id="KW-0482">Metalloprotease</keyword>
<dbReference type="PANTHER" id="PTHR33794:SF1">
    <property type="entry name" value="BACILLOLYSIN"/>
    <property type="match status" value="1"/>
</dbReference>
<dbReference type="InterPro" id="IPR026444">
    <property type="entry name" value="Secre_tail"/>
</dbReference>
<dbReference type="SUPFAM" id="SSF141072">
    <property type="entry name" value="CalX-like"/>
    <property type="match status" value="1"/>
</dbReference>
<name>A0A840E3Z1_9BACT</name>
<feature type="domain" description="Secretion system C-terminal sorting" evidence="9">
    <location>
        <begin position="1128"/>
        <end position="1197"/>
    </location>
</feature>
<dbReference type="InterPro" id="IPR001570">
    <property type="entry name" value="Peptidase_M4_C_domain"/>
</dbReference>
<protein>
    <submittedName>
        <fullName evidence="10">Zn-dependent metalloprotease</fullName>
    </submittedName>
</protein>
<dbReference type="Pfam" id="PF01447">
    <property type="entry name" value="Peptidase_M4"/>
    <property type="match status" value="1"/>
</dbReference>
<organism evidence="10 11">
    <name type="scientific">Neolewinella aquimaris</name>
    <dbReference type="NCBI Taxonomy" id="1835722"/>
    <lineage>
        <taxon>Bacteria</taxon>
        <taxon>Pseudomonadati</taxon>
        <taxon>Bacteroidota</taxon>
        <taxon>Saprospiria</taxon>
        <taxon>Saprospirales</taxon>
        <taxon>Lewinellaceae</taxon>
        <taxon>Neolewinella</taxon>
    </lineage>
</organism>
<accession>A0A840E3Z1</accession>
<keyword evidence="4" id="KW-0862">Zinc</keyword>